<keyword evidence="2" id="KW-1185">Reference proteome</keyword>
<sequence>MSKRKVTKKQTKVSKSKDTVLKQEPQISVKVETGSDREAEIYVVEKIVDSRKIKGKLHYLVRWEGFNESDDTWEPAENIIDEGIIKEFIKEEEEDGSKKRKGGARLPKLSKKQLIIEARNSRIEGRKGLQAPQIPKEENDCCLVCSSRVFSRAIKSCLCDKGAQEKSSKAKGSTGFPAFVKADKDVLKVAGYHYGMPADSPSENAFYFGIVSGNIEIISALEHHSKGRVEPSKELVKGSGSGTGFLAKNTFRHSVKVVNESRGNREGNTAFYKNTKSDVMKLHRTKYCLQDLASHTILDALSSRSLPAHLAPKLMASFIYGSVITDYGVYEAASAGDIAMVNKLLPLVGEYEGFNVLHKAVVQDKAAKKPLPPYRSNQIFKKATGNKQITPVHLAAIHPKSTYLERFHDEISGPDFLIQDGVGRTVAHFAAVSDTSDCLAFLIKRGIAINGIDSLKVTPFMLSAMYGKHQNIPIFVKALGATILSEKQPKYGWTPLHFAAHFGHTETVKQLLALGAQVDVQDKETKGSPLHHAAKMGHLQVVDILLKDGGADPELCDKFGRTPLHLAAKNGRYDIALHLLQNAGVDADAKDTSDNTPLHYAAAYGWYDLVMLLEMVGHADVNAANNWRTTPMAIAALKGHLRIVNHFLANPNVNAAFKNQNGETLLHQCAVEQPLNWYEARQLIEKASCLISREDPGLSVGDIQGNTPLHHLASSPYYIEGEEEEPTSNKSARYKNMGQGNSQFEKFDDFSGTKIQLQLAKLLMKSCTDADAKNKDGHTPLAAAMESGHIDMATYLINSGKVDAPSCRYSEDGNNVVHFLLNQAAMLQLKEVKCKEDDKVVLKQIEHYKLKIDVLWKSITTCIDAELLCSLFATSNNKGCYPIMSSIVYTCKLQEDYITNQTSYSRRFSKPLSFQCDYVTSFIRTVLTSVHPNLDLKQDLPRGYFDKKTPPTYDSEPERTGWSALHYATTIDAVELVNVLLDHGADPNSASSGHNDGFSPLQLAVSRLTSDEHISSTPLDILVSLIHKGGNMFSIPIAPENKYGPEAKQNLQFKDSAFMKILKDQPIEIIEKCLQAHEASMDNEDIHYCISQPGDHGGITPLMVAIQEDSIPKVQLVLARTPNINVTNVDGATALMYALAKNLPNCHQIVCAIFGSLNGVLLDLDIVDTKGHNTMSLIGKYGNAALMDLLIEHIPAKLATANAADNEGKTPLYWACRHNSTVVVQKLILAGANPNLKPHNSDAAQGWMTPLMAAIHHYTPKSLETVNMLIQGQAQLGIADSRGRTALHFAANVQSYHISKILLEKGAAANARDSLGRTPLHISVLSSLKKDDKTLMIEMLLASHGADINAQDYQGRTPLHLCFSIAGVIPFMRSSEAFHRRATRAHRFSEDIIRHKKQIHEQLASLELGEGALSKCLIDHKALPACRALDKVMESQEEVSWFNQSPYRVASWESEFRKDLKDDPIDLITFFLGDASLNINVVDLFGRTPFHYAARVGAFTCTKHLLDKGANLDPLDHDGLTPFHLSLLHGHVDYSTVLFNRGVDGLGMIHLPKNPPISPFCYALSKSYMPLAYLLIEKKLGFIGAIKDTLKSGKFFLASNLLKQASAKDLSEIQPSSLHNLSHAITSFKPADAISWDEYLPDYLTKIKELNISTTLPDSDQATPLILSIQNHQSTLALELISQHPSPSHLNHLDSEGKSALWHSIDKGMEDVACKLLEHNVTLDNAQSTTCPSVLYLAVNNVPTLVKRLIEQGANPNLDAIHGRRSAFMRTLFNNHPTPLSERKPLWEALIQAKADINAQGPVNITDMCEEPSWILPTTDAERKDAHLIHPAFLIKDLPYPIQSHLINSGLGLDCHHPVTGECFISLVSRNHAKFYLNHGANINLAHKHTNRPFLYEIIMSDRTSEVVEDLIGQSQPHETSSRFEVTAKDPVSAMTPLEYAAKQDNISLVKWLLDIGADPHHPSATDNAVIYSLVHNKAKAFDCLLAHASRTKSWDKWTASDESNRPYTLVRAITMNEHASYQHSKLVKRLLSALKAAGHDIDALAHQACESQLSAIKLAAMHFHPHLYKVFLAMKCTPLPADTITKLKQHAKAPYPGVELGGITPEQIAQDAQLAKLSLMTWHDAKLKEGAKEEEREIPEVERVDPKSDLEGIGELARGKDGELLSVLMNRTKVESAYYTNNMFYKLQLIHNPIQDVYVLLTRWGSIGDIGAYQRTPFQDYQAGLKEFQAVFKAKSGNTWDCRHPDKFTSRPGRFVLTKSAPPQHYMASFKQWRQEALSKSPPPSSLPSGVHCLMGIFYQLTSMQHHAKSDPIPFGQRDVDSISQARQLLNSIKETLKEIEAQSEPGVGFDAKSLSLVRHKLVELNSQYFTLIPKASKKGSSLKPILNLVSWTKEALNLEKLHYLQAGSDILLAAIQRSNEVNPLDYCYSAVGCRFQEVSRQDSWYSMVERYMDPDSQGNHELVGLFTAHREEEEANFKPFEATAGRKLLWHGSRAENYLGILSKGLRPAPMEAIVSGYMFGKGIYFADTFKKSVGYSVSDSEKSKGYRCLLLCEVALGTPYPCLGQEFMVVPKDKSDSTKGVGSLCPDPEGSVYLVDGTEIPLGSLVNSEERSSRVREERAKNGYCAFGPLVHNEYVVYDHRRVKIRALVVVKEKSTCHLCCKASSGTTLDALLKSPDPTLLARVNYSTLAPLVPSTSFGSNQLEQVLADLTIRQHGFASPNDFLTRAGLPTLTNQSCAIINKSFDSVVPIDPESSKLCASCIKAVVDLSYQEYMLATKSSLPEAVKQRPDCRFGFKCRHQSASSTEGRQHLAQFSHICHPSQENDVAAPGTESDSNQDAEDSNQYDDGSDQESDQGSDQDSNQGSEDYDDM</sequence>
<dbReference type="EMBL" id="QTSX02007357">
    <property type="protein sequence ID" value="KAJ9048619.1"/>
    <property type="molecule type" value="Genomic_DNA"/>
</dbReference>
<protein>
    <submittedName>
        <fullName evidence="1">Uncharacterized protein</fullName>
    </submittedName>
</protein>
<name>A0ACC2REW7_9FUNG</name>
<proteinExistence type="predicted"/>
<evidence type="ECO:0000313" key="1">
    <source>
        <dbReference type="EMBL" id="KAJ9048619.1"/>
    </source>
</evidence>
<gene>
    <name evidence="1" type="ORF">DSO57_1033133</name>
</gene>
<reference evidence="1" key="1">
    <citation type="submission" date="2022-04" db="EMBL/GenBank/DDBJ databases">
        <title>Genome of the entomopathogenic fungus Entomophthora muscae.</title>
        <authorList>
            <person name="Elya C."/>
            <person name="Lovett B.R."/>
            <person name="Lee E."/>
            <person name="Macias A.M."/>
            <person name="Hajek A.E."/>
            <person name="De Bivort B.L."/>
            <person name="Kasson M.T."/>
            <person name="De Fine Licht H.H."/>
            <person name="Stajich J.E."/>
        </authorList>
    </citation>
    <scope>NUCLEOTIDE SEQUENCE</scope>
    <source>
        <strain evidence="1">Berkeley</strain>
    </source>
</reference>
<accession>A0ACC2REW7</accession>
<organism evidence="1 2">
    <name type="scientific">Entomophthora muscae</name>
    <dbReference type="NCBI Taxonomy" id="34485"/>
    <lineage>
        <taxon>Eukaryota</taxon>
        <taxon>Fungi</taxon>
        <taxon>Fungi incertae sedis</taxon>
        <taxon>Zoopagomycota</taxon>
        <taxon>Entomophthoromycotina</taxon>
        <taxon>Entomophthoromycetes</taxon>
        <taxon>Entomophthorales</taxon>
        <taxon>Entomophthoraceae</taxon>
        <taxon>Entomophthora</taxon>
    </lineage>
</organism>
<comment type="caution">
    <text evidence="1">The sequence shown here is derived from an EMBL/GenBank/DDBJ whole genome shotgun (WGS) entry which is preliminary data.</text>
</comment>
<dbReference type="Proteomes" id="UP001165960">
    <property type="component" value="Unassembled WGS sequence"/>
</dbReference>
<evidence type="ECO:0000313" key="2">
    <source>
        <dbReference type="Proteomes" id="UP001165960"/>
    </source>
</evidence>